<dbReference type="GO" id="GO:0005811">
    <property type="term" value="C:lipid droplet"/>
    <property type="evidence" value="ECO:0007669"/>
    <property type="project" value="TreeGrafter"/>
</dbReference>
<keyword evidence="5" id="KW-0443">Lipid metabolism</keyword>
<dbReference type="GO" id="GO:0000253">
    <property type="term" value="F:3-beta-hydroxysteroid 3-dehydrogenase (NADP+) activity"/>
    <property type="evidence" value="ECO:0007669"/>
    <property type="project" value="TreeGrafter"/>
</dbReference>
<dbReference type="InterPro" id="IPR036291">
    <property type="entry name" value="NAD(P)-bd_dom_sf"/>
</dbReference>
<dbReference type="InterPro" id="IPR051593">
    <property type="entry name" value="Ergosterol_Biosynth_ERG27"/>
</dbReference>
<comment type="similarity">
    <text evidence="6">Belongs to the short-chain dehydrogenases/reductases (SDR) family. ERG27 subfamily.</text>
</comment>
<dbReference type="Proteomes" id="UP000887229">
    <property type="component" value="Unassembled WGS sequence"/>
</dbReference>
<dbReference type="OrthoDB" id="9989144at2759"/>
<evidence type="ECO:0000256" key="6">
    <source>
        <dbReference type="ARBA" id="ARBA00023593"/>
    </source>
</evidence>
<protein>
    <submittedName>
        <fullName evidence="7">3-ketosteroid reductase</fullName>
    </submittedName>
</protein>
<organism evidence="7 8">
    <name type="scientific">Emericellopsis atlantica</name>
    <dbReference type="NCBI Taxonomy" id="2614577"/>
    <lineage>
        <taxon>Eukaryota</taxon>
        <taxon>Fungi</taxon>
        <taxon>Dikarya</taxon>
        <taxon>Ascomycota</taxon>
        <taxon>Pezizomycotina</taxon>
        <taxon>Sordariomycetes</taxon>
        <taxon>Hypocreomycetidae</taxon>
        <taxon>Hypocreales</taxon>
        <taxon>Bionectriaceae</taxon>
        <taxon>Emericellopsis</taxon>
    </lineage>
</organism>
<dbReference type="PANTHER" id="PTHR43647">
    <property type="entry name" value="DEHYDROGENASE"/>
    <property type="match status" value="1"/>
</dbReference>
<dbReference type="SUPFAM" id="SSF51735">
    <property type="entry name" value="NAD(P)-binding Rossmann-fold domains"/>
    <property type="match status" value="1"/>
</dbReference>
<evidence type="ECO:0000256" key="5">
    <source>
        <dbReference type="ARBA" id="ARBA00023098"/>
    </source>
</evidence>
<evidence type="ECO:0000256" key="4">
    <source>
        <dbReference type="ARBA" id="ARBA00023002"/>
    </source>
</evidence>
<accession>A0A9P7ZIS0</accession>
<keyword evidence="2" id="KW-0521">NADP</keyword>
<dbReference type="PANTHER" id="PTHR43647:SF1">
    <property type="entry name" value="3-KETO-STEROID REDUCTASE ERG27"/>
    <property type="match status" value="1"/>
</dbReference>
<evidence type="ECO:0000313" key="7">
    <source>
        <dbReference type="EMBL" id="KAG9252471.1"/>
    </source>
</evidence>
<evidence type="ECO:0000256" key="1">
    <source>
        <dbReference type="ARBA" id="ARBA00022516"/>
    </source>
</evidence>
<dbReference type="AlphaFoldDB" id="A0A9P7ZIS0"/>
<dbReference type="EMBL" id="MU251262">
    <property type="protein sequence ID" value="KAG9252471.1"/>
    <property type="molecule type" value="Genomic_DNA"/>
</dbReference>
<proteinExistence type="inferred from homology"/>
<evidence type="ECO:0000256" key="2">
    <source>
        <dbReference type="ARBA" id="ARBA00022857"/>
    </source>
</evidence>
<keyword evidence="8" id="KW-1185">Reference proteome</keyword>
<keyword evidence="1" id="KW-0444">Lipid biosynthesis</keyword>
<dbReference type="Gene3D" id="3.40.50.720">
    <property type="entry name" value="NAD(P)-binding Rossmann-like Domain"/>
    <property type="match status" value="1"/>
</dbReference>
<evidence type="ECO:0000256" key="3">
    <source>
        <dbReference type="ARBA" id="ARBA00022955"/>
    </source>
</evidence>
<name>A0A9P7ZIS0_9HYPO</name>
<keyword evidence="3" id="KW-0752">Steroid biosynthesis</keyword>
<evidence type="ECO:0000313" key="8">
    <source>
        <dbReference type="Proteomes" id="UP000887229"/>
    </source>
</evidence>
<dbReference type="GO" id="GO:0005789">
    <property type="term" value="C:endoplasmic reticulum membrane"/>
    <property type="evidence" value="ECO:0007669"/>
    <property type="project" value="TreeGrafter"/>
</dbReference>
<dbReference type="GeneID" id="70292324"/>
<reference evidence="7" key="1">
    <citation type="journal article" date="2021" name="IMA Fungus">
        <title>Genomic characterization of three marine fungi, including Emericellopsis atlantica sp. nov. with signatures of a generalist lifestyle and marine biomass degradation.</title>
        <authorList>
            <person name="Hagestad O.C."/>
            <person name="Hou L."/>
            <person name="Andersen J.H."/>
            <person name="Hansen E.H."/>
            <person name="Altermark B."/>
            <person name="Li C."/>
            <person name="Kuhnert E."/>
            <person name="Cox R.J."/>
            <person name="Crous P.W."/>
            <person name="Spatafora J.W."/>
            <person name="Lail K."/>
            <person name="Amirebrahimi M."/>
            <person name="Lipzen A."/>
            <person name="Pangilinan J."/>
            <person name="Andreopoulos W."/>
            <person name="Hayes R.D."/>
            <person name="Ng V."/>
            <person name="Grigoriev I.V."/>
            <person name="Jackson S.A."/>
            <person name="Sutton T.D.S."/>
            <person name="Dobson A.D.W."/>
            <person name="Rama T."/>
        </authorList>
    </citation>
    <scope>NUCLEOTIDE SEQUENCE</scope>
    <source>
        <strain evidence="7">TS7</strain>
    </source>
</reference>
<sequence length="466" mass="52006">MTAGKEAPWATAPPQDQLFVLITGANSGIGLSIGERLIDEFFATRSLTAHLTLLPTTRSEGKSRETIAHLRAYADKAARSDALRSRTGGEGDHAQRIHILSVQVDLCDIRAIYNLAEDLCEETISNPKGTEGPDGELVNVSIPRLDAVIFNAGFGGWSGVNWPVLIWQFLTQGLMNSVTWPECKDAIPTLALNNRKEYDYPAKPLLGEVFTACLFGHYLLAHRLLPLLSRPVGSDLHPGRIVWMSSIEAVGASFSLADFQTFDPSSTPYESVKRLTDILSLTCTLPSVKPISTSYLTTEEEEEERTPPKMYLMHPGIVASKFFPLASWLFGLYRFVMFFAQWWGSPWHTTDAYPGAAAATYLVLAPQEKLDAEAAERIKWASAVNAMGDSRIRDTEVDGWGFSGKVEPIGDEEEVEYAMRKRVGRHRDAKDVTSEQIVQFEELGKECWEQMEELREEWEEILELTD</sequence>
<comment type="caution">
    <text evidence="7">The sequence shown here is derived from an EMBL/GenBank/DDBJ whole genome shotgun (WGS) entry which is preliminary data.</text>
</comment>
<keyword evidence="4" id="KW-0560">Oxidoreductase</keyword>
<dbReference type="RefSeq" id="XP_046116395.1">
    <property type="nucleotide sequence ID" value="XM_046261421.1"/>
</dbReference>
<dbReference type="GO" id="GO:0005741">
    <property type="term" value="C:mitochondrial outer membrane"/>
    <property type="evidence" value="ECO:0007669"/>
    <property type="project" value="TreeGrafter"/>
</dbReference>
<dbReference type="GO" id="GO:0006696">
    <property type="term" value="P:ergosterol biosynthetic process"/>
    <property type="evidence" value="ECO:0007669"/>
    <property type="project" value="TreeGrafter"/>
</dbReference>
<gene>
    <name evidence="7" type="ORF">F5Z01DRAFT_625431</name>
</gene>